<evidence type="ECO:0000256" key="7">
    <source>
        <dbReference type="HAMAP-Rule" id="MF_00109"/>
    </source>
</evidence>
<keyword evidence="2 7" id="KW-0808">Transferase</keyword>
<dbReference type="GO" id="GO:0009423">
    <property type="term" value="P:chorismate biosynthetic process"/>
    <property type="evidence" value="ECO:0007669"/>
    <property type="project" value="UniProtKB-UniRule"/>
</dbReference>
<feature type="binding site" evidence="7">
    <location>
        <position position="51"/>
    </location>
    <ligand>
        <name>Mg(2+)</name>
        <dbReference type="ChEBI" id="CHEBI:18420"/>
    </ligand>
</feature>
<protein>
    <recommendedName>
        <fullName evidence="7">Shikimate kinase</fullName>
        <shortName evidence="7">SK</shortName>
        <ecNumber evidence="7">2.7.1.71</ecNumber>
    </recommendedName>
</protein>
<gene>
    <name evidence="7" type="primary">aroK</name>
    <name evidence="8" type="ORF">J0X15_15440</name>
</gene>
<dbReference type="InterPro" id="IPR031322">
    <property type="entry name" value="Shikimate/glucono_kinase"/>
</dbReference>
<evidence type="ECO:0000256" key="4">
    <source>
        <dbReference type="ARBA" id="ARBA00022777"/>
    </source>
</evidence>
<keyword evidence="1 7" id="KW-0028">Amino-acid biosynthesis</keyword>
<proteinExistence type="inferred from homology"/>
<keyword evidence="7" id="KW-0479">Metal-binding</keyword>
<dbReference type="HAMAP" id="MF_00109">
    <property type="entry name" value="Shikimate_kinase"/>
    <property type="match status" value="1"/>
</dbReference>
<keyword evidence="9" id="KW-1185">Reference proteome</keyword>
<dbReference type="GO" id="GO:0004765">
    <property type="term" value="F:shikimate kinase activity"/>
    <property type="evidence" value="ECO:0007669"/>
    <property type="project" value="UniProtKB-UniRule"/>
</dbReference>
<comment type="catalytic activity">
    <reaction evidence="7">
        <text>shikimate + ATP = 3-phosphoshikimate + ADP + H(+)</text>
        <dbReference type="Rhea" id="RHEA:13121"/>
        <dbReference type="ChEBI" id="CHEBI:15378"/>
        <dbReference type="ChEBI" id="CHEBI:30616"/>
        <dbReference type="ChEBI" id="CHEBI:36208"/>
        <dbReference type="ChEBI" id="CHEBI:145989"/>
        <dbReference type="ChEBI" id="CHEBI:456216"/>
        <dbReference type="EC" id="2.7.1.71"/>
    </reaction>
</comment>
<comment type="caution">
    <text evidence="8">The sequence shown here is derived from an EMBL/GenBank/DDBJ whole genome shotgun (WGS) entry which is preliminary data.</text>
</comment>
<evidence type="ECO:0000313" key="8">
    <source>
        <dbReference type="EMBL" id="MBO0346625.1"/>
    </source>
</evidence>
<keyword evidence="7" id="KW-0460">Magnesium</keyword>
<dbReference type="PANTHER" id="PTHR21087">
    <property type="entry name" value="SHIKIMATE KINASE"/>
    <property type="match status" value="1"/>
</dbReference>
<keyword evidence="5 7" id="KW-0067">ATP-binding</keyword>
<feature type="binding site" evidence="7">
    <location>
        <position position="69"/>
    </location>
    <ligand>
        <name>substrate</name>
    </ligand>
</feature>
<dbReference type="AlphaFoldDB" id="A0A939J692"/>
<comment type="subcellular location">
    <subcellularLocation>
        <location evidence="7">Cytoplasm</location>
    </subcellularLocation>
</comment>
<comment type="caution">
    <text evidence="7">Lacks conserved residue(s) required for the propagation of feature annotation.</text>
</comment>
<feature type="binding site" evidence="7">
    <location>
        <position position="115"/>
    </location>
    <ligand>
        <name>substrate</name>
    </ligand>
</feature>
<organism evidence="8 9">
    <name type="scientific">Roseibium limicola</name>
    <dbReference type="NCBI Taxonomy" id="2816037"/>
    <lineage>
        <taxon>Bacteria</taxon>
        <taxon>Pseudomonadati</taxon>
        <taxon>Pseudomonadota</taxon>
        <taxon>Alphaproteobacteria</taxon>
        <taxon>Hyphomicrobiales</taxon>
        <taxon>Stappiaceae</taxon>
        <taxon>Roseibium</taxon>
    </lineage>
</organism>
<comment type="similarity">
    <text evidence="7">Belongs to the shikimate kinase family.</text>
</comment>
<accession>A0A939J692</accession>
<comment type="function">
    <text evidence="7">Catalyzes the specific phosphorylation of the 3-hydroxyl group of shikimic acid using ATP as a cosubstrate.</text>
</comment>
<feature type="binding site" evidence="7">
    <location>
        <begin position="47"/>
        <end position="52"/>
    </location>
    <ligand>
        <name>ATP</name>
        <dbReference type="ChEBI" id="CHEBI:30616"/>
    </ligand>
</feature>
<keyword evidence="3 7" id="KW-0547">Nucleotide-binding</keyword>
<comment type="cofactor">
    <cofactor evidence="7">
        <name>Mg(2+)</name>
        <dbReference type="ChEBI" id="CHEBI:18420"/>
    </cofactor>
    <text evidence="7">Binds 1 Mg(2+) ion per subunit.</text>
</comment>
<dbReference type="SUPFAM" id="SSF52540">
    <property type="entry name" value="P-loop containing nucleoside triphosphate hydrolases"/>
    <property type="match status" value="1"/>
</dbReference>
<comment type="pathway">
    <text evidence="7">Metabolic intermediate biosynthesis; chorismate biosynthesis; chorismate from D-erythrose 4-phosphate and phosphoenolpyruvate: step 5/7.</text>
</comment>
<keyword evidence="7" id="KW-0963">Cytoplasm</keyword>
<dbReference type="GO" id="GO:0008652">
    <property type="term" value="P:amino acid biosynthetic process"/>
    <property type="evidence" value="ECO:0007669"/>
    <property type="project" value="UniProtKB-KW"/>
</dbReference>
<dbReference type="GO" id="GO:0009073">
    <property type="term" value="P:aromatic amino acid family biosynthetic process"/>
    <property type="evidence" value="ECO:0007669"/>
    <property type="project" value="UniProtKB-KW"/>
</dbReference>
<reference evidence="8" key="1">
    <citation type="submission" date="2021-03" db="EMBL/GenBank/DDBJ databases">
        <title>Roseibium sp. CAU 1637 isolated from Incheon.</title>
        <authorList>
            <person name="Kim W."/>
        </authorList>
    </citation>
    <scope>NUCLEOTIDE SEQUENCE</scope>
    <source>
        <strain evidence="8">CAU 1637</strain>
    </source>
</reference>
<comment type="subunit">
    <text evidence="7">Monomer.</text>
</comment>
<dbReference type="EC" id="2.7.1.71" evidence="7"/>
<dbReference type="EMBL" id="JAFLNF010000007">
    <property type="protein sequence ID" value="MBO0346625.1"/>
    <property type="molecule type" value="Genomic_DNA"/>
</dbReference>
<dbReference type="NCBIfam" id="NF010552">
    <property type="entry name" value="PRK13946.1"/>
    <property type="match status" value="1"/>
</dbReference>
<feature type="binding site" evidence="7">
    <location>
        <position position="153"/>
    </location>
    <ligand>
        <name>ATP</name>
        <dbReference type="ChEBI" id="CHEBI:30616"/>
    </ligand>
</feature>
<keyword evidence="4 7" id="KW-0418">Kinase</keyword>
<dbReference type="PANTHER" id="PTHR21087:SF16">
    <property type="entry name" value="SHIKIMATE KINASE 1, CHLOROPLASTIC"/>
    <property type="match status" value="1"/>
</dbReference>
<feature type="binding site" evidence="7">
    <location>
        <position position="93"/>
    </location>
    <ligand>
        <name>substrate</name>
    </ligand>
</feature>
<feature type="binding site" evidence="7">
    <location>
        <position position="172"/>
    </location>
    <ligand>
        <name>substrate</name>
    </ligand>
</feature>
<evidence type="ECO:0000256" key="6">
    <source>
        <dbReference type="ARBA" id="ARBA00023141"/>
    </source>
</evidence>
<evidence type="ECO:0000313" key="9">
    <source>
        <dbReference type="Proteomes" id="UP000664779"/>
    </source>
</evidence>
<dbReference type="RefSeq" id="WP_206942594.1">
    <property type="nucleotide sequence ID" value="NZ_JAFLNF010000007.1"/>
</dbReference>
<dbReference type="GO" id="GO:0005829">
    <property type="term" value="C:cytosol"/>
    <property type="evidence" value="ECO:0007669"/>
    <property type="project" value="TreeGrafter"/>
</dbReference>
<dbReference type="InterPro" id="IPR000623">
    <property type="entry name" value="Shikimate_kinase/TSH1"/>
</dbReference>
<dbReference type="GO" id="GO:0000287">
    <property type="term" value="F:magnesium ion binding"/>
    <property type="evidence" value="ECO:0007669"/>
    <property type="project" value="UniProtKB-UniRule"/>
</dbReference>
<dbReference type="PRINTS" id="PR01100">
    <property type="entry name" value="SHIKIMTKNASE"/>
</dbReference>
<dbReference type="InterPro" id="IPR027417">
    <property type="entry name" value="P-loop_NTPase"/>
</dbReference>
<evidence type="ECO:0000256" key="2">
    <source>
        <dbReference type="ARBA" id="ARBA00022679"/>
    </source>
</evidence>
<evidence type="ECO:0000256" key="3">
    <source>
        <dbReference type="ARBA" id="ARBA00022741"/>
    </source>
</evidence>
<dbReference type="Gene3D" id="3.40.50.300">
    <property type="entry name" value="P-loop containing nucleotide triphosphate hydrolases"/>
    <property type="match status" value="1"/>
</dbReference>
<dbReference type="Proteomes" id="UP000664779">
    <property type="component" value="Unassembled WGS sequence"/>
</dbReference>
<evidence type="ECO:0000256" key="5">
    <source>
        <dbReference type="ARBA" id="ARBA00022840"/>
    </source>
</evidence>
<dbReference type="Pfam" id="PF01202">
    <property type="entry name" value="SKI"/>
    <property type="match status" value="1"/>
</dbReference>
<keyword evidence="6 7" id="KW-0057">Aromatic amino acid biosynthesis</keyword>
<dbReference type="GO" id="GO:0005524">
    <property type="term" value="F:ATP binding"/>
    <property type="evidence" value="ECO:0007669"/>
    <property type="project" value="UniProtKB-UniRule"/>
</dbReference>
<evidence type="ECO:0000256" key="1">
    <source>
        <dbReference type="ARBA" id="ARBA00022605"/>
    </source>
</evidence>
<dbReference type="CDD" id="cd00464">
    <property type="entry name" value="SK"/>
    <property type="match status" value="1"/>
</dbReference>
<sequence length="223" mass="24392">MKRENQNHSANEQAALAQDEARDGFLPRAQLVDLLGQRSIVLIGIMGSGKSTVGRRLAHRMGLKFVDADNAIQEAANMTIPEIFASHGEAYFRSGEERVIARLLQEGPQVLATGGGAYMSGSTREAIAEAGISIWLNADFETVMARVRKRTSRPLLQTPDPEGTMRQLMADRYPIYAKADVEIHSRDVPHETVAEDIMIGLSQYLLSTSASNGTRDLEVPVAD</sequence>
<name>A0A939J692_9HYPH</name>